<evidence type="ECO:0000259" key="9">
    <source>
        <dbReference type="Pfam" id="PF02687"/>
    </source>
</evidence>
<dbReference type="PANTHER" id="PTHR30572">
    <property type="entry name" value="MEMBRANE COMPONENT OF TRANSPORTER-RELATED"/>
    <property type="match status" value="1"/>
</dbReference>
<feature type="transmembrane region" description="Helical" evidence="8">
    <location>
        <begin position="869"/>
        <end position="887"/>
    </location>
</feature>
<evidence type="ECO:0000256" key="1">
    <source>
        <dbReference type="ARBA" id="ARBA00004651"/>
    </source>
</evidence>
<organism evidence="10 11">
    <name type="scientific">Oerskovia gallyi</name>
    <dbReference type="NCBI Taxonomy" id="2762226"/>
    <lineage>
        <taxon>Bacteria</taxon>
        <taxon>Bacillati</taxon>
        <taxon>Actinomycetota</taxon>
        <taxon>Actinomycetes</taxon>
        <taxon>Micrococcales</taxon>
        <taxon>Cellulomonadaceae</taxon>
        <taxon>Oerskovia</taxon>
    </lineage>
</organism>
<dbReference type="InterPro" id="IPR050250">
    <property type="entry name" value="Macrolide_Exporter_MacB"/>
</dbReference>
<feature type="transmembrane region" description="Helical" evidence="8">
    <location>
        <begin position="483"/>
        <end position="507"/>
    </location>
</feature>
<feature type="domain" description="ABC3 transporter permease C-terminal" evidence="9">
    <location>
        <begin position="780"/>
        <end position="897"/>
    </location>
</feature>
<feature type="transmembrane region" description="Helical" evidence="8">
    <location>
        <begin position="455"/>
        <end position="477"/>
    </location>
</feature>
<feature type="transmembrane region" description="Helical" evidence="8">
    <location>
        <begin position="357"/>
        <end position="379"/>
    </location>
</feature>
<feature type="transmembrane region" description="Helical" evidence="8">
    <location>
        <begin position="773"/>
        <end position="801"/>
    </location>
</feature>
<evidence type="ECO:0000256" key="5">
    <source>
        <dbReference type="ARBA" id="ARBA00023136"/>
    </source>
</evidence>
<evidence type="ECO:0000256" key="8">
    <source>
        <dbReference type="SAM" id="Phobius"/>
    </source>
</evidence>
<feature type="compositionally biased region" description="Low complexity" evidence="7">
    <location>
        <begin position="160"/>
        <end position="195"/>
    </location>
</feature>
<proteinExistence type="inferred from homology"/>
<feature type="domain" description="ABC3 transporter permease C-terminal" evidence="9">
    <location>
        <begin position="312"/>
        <end position="432"/>
    </location>
</feature>
<evidence type="ECO:0000256" key="4">
    <source>
        <dbReference type="ARBA" id="ARBA00022989"/>
    </source>
</evidence>
<comment type="similarity">
    <text evidence="6">Belongs to the ABC-4 integral membrane protein family.</text>
</comment>
<sequence length="904" mass="91186">MVRLTLAQMRRSIGRLSAAGIAILIGTAFLTATLLAGNVMTQVTNGSIAARYADSDLVVANDQGLDAAEIAAVGTTPGVEAADARKLRAFQLVSGGKRTFQIVSPVMTDPRFEPQEVTAGAQPSAAGEIALPEETADRLGLELGDTVTLVRSVWQPVAEGATAPDGTDSTDSTDGTDSADSSATAGEAADGGTTSPDEAPLGEYTDVDEKLTLVGLLDDPMGAHSQYGGAGLVDAAELTTWDDSAAEPGASADVTNDVLVALAPGADVETVRTQIADSQGDGTTVMTTDEYAKKVAAEMTGGEDVFTYMILTFAAIALLVAALVIANTFQVLVAQRTRTLALLRCVGADRKQLARSVLLEATTLGIIASVAGILVGTGLVQLALTVAGGMDLGVPLPELVQITVPVVLVPLLVGTVVTLVASFSPARAATRVAPLAALRPSDAPTVSTGAGRVRLVASILLVVGGASLLALGIVLGQQGSAEMGLLAATAGGAASFVGVLIGAIFWLPRVVSVVGKALTGSGSTAKLAAANTLRNPRRTAATSTALLIGVTLVAMMSTGAVSARMSMNNELDSRYPVDVSLATDGYDDNGGNDPIELPQTTMSTAESTEGIASVVPLTAATVSVDLDGQSITFLARGVDPADAVGLVRNAKAVEGLVPGTVVVPEMVAKDWKIATGDELSLAATAPEGTGSPATLEALVTPMGGRALLVTPDTLDGVAPGAPVTTAWVGLTDVTDAGSVVPALQDALAESSIPIDVTGAAVERALYQKVVDTVLGIVVGLLAVAVVIALIGVANTLSLSVIERRRESATLRAIGLSRSQLRWMLAIEGMLIAGVGAVLGIVLGVLYGWAGASAALAVMGDVTLAVPWRDVALVLVVALVAGLLASVIPGRSAARTSPVEALAVD</sequence>
<evidence type="ECO:0000313" key="10">
    <source>
        <dbReference type="EMBL" id="MBD7999227.1"/>
    </source>
</evidence>
<keyword evidence="5 8" id="KW-0472">Membrane</keyword>
<dbReference type="InterPro" id="IPR003838">
    <property type="entry name" value="ABC3_permease_C"/>
</dbReference>
<comment type="subcellular location">
    <subcellularLocation>
        <location evidence="1">Cell membrane</location>
        <topology evidence="1">Multi-pass membrane protein</topology>
    </subcellularLocation>
</comment>
<evidence type="ECO:0000256" key="2">
    <source>
        <dbReference type="ARBA" id="ARBA00022475"/>
    </source>
</evidence>
<feature type="transmembrane region" description="Helical" evidence="8">
    <location>
        <begin position="544"/>
        <end position="563"/>
    </location>
</feature>
<feature type="region of interest" description="Disordered" evidence="7">
    <location>
        <begin position="158"/>
        <end position="202"/>
    </location>
</feature>
<evidence type="ECO:0000256" key="7">
    <source>
        <dbReference type="SAM" id="MobiDB-lite"/>
    </source>
</evidence>
<dbReference type="PANTHER" id="PTHR30572:SF4">
    <property type="entry name" value="ABC TRANSPORTER PERMEASE YTRF"/>
    <property type="match status" value="1"/>
</dbReference>
<keyword evidence="2" id="KW-1003">Cell membrane</keyword>
<evidence type="ECO:0000313" key="11">
    <source>
        <dbReference type="Proteomes" id="UP000633601"/>
    </source>
</evidence>
<accession>A0ABR8V3H4</accession>
<keyword evidence="11" id="KW-1185">Reference proteome</keyword>
<evidence type="ECO:0000256" key="6">
    <source>
        <dbReference type="ARBA" id="ARBA00038076"/>
    </source>
</evidence>
<feature type="transmembrane region" description="Helical" evidence="8">
    <location>
        <begin position="308"/>
        <end position="334"/>
    </location>
</feature>
<protein>
    <submittedName>
        <fullName evidence="10">FtsX-like permease family protein</fullName>
    </submittedName>
</protein>
<dbReference type="Pfam" id="PF02687">
    <property type="entry name" value="FtsX"/>
    <property type="match status" value="2"/>
</dbReference>
<evidence type="ECO:0000256" key="3">
    <source>
        <dbReference type="ARBA" id="ARBA00022692"/>
    </source>
</evidence>
<comment type="caution">
    <text evidence="10">The sequence shown here is derived from an EMBL/GenBank/DDBJ whole genome shotgun (WGS) entry which is preliminary data.</text>
</comment>
<dbReference type="Proteomes" id="UP000633601">
    <property type="component" value="Unassembled WGS sequence"/>
</dbReference>
<feature type="transmembrane region" description="Helical" evidence="8">
    <location>
        <begin position="399"/>
        <end position="421"/>
    </location>
</feature>
<keyword evidence="3 8" id="KW-0812">Transmembrane</keyword>
<name>A0ABR8V3H4_9CELL</name>
<keyword evidence="4 8" id="KW-1133">Transmembrane helix</keyword>
<gene>
    <name evidence="10" type="ORF">H9640_11755</name>
</gene>
<reference evidence="10 11" key="1">
    <citation type="submission" date="2020-08" db="EMBL/GenBank/DDBJ databases">
        <title>A Genomic Blueprint of the Chicken Gut Microbiome.</title>
        <authorList>
            <person name="Gilroy R."/>
            <person name="Ravi A."/>
            <person name="Getino M."/>
            <person name="Pursley I."/>
            <person name="Horton D.L."/>
            <person name="Alikhan N.-F."/>
            <person name="Baker D."/>
            <person name="Gharbi K."/>
            <person name="Hall N."/>
            <person name="Watson M."/>
            <person name="Adriaenssens E.M."/>
            <person name="Foster-Nyarko E."/>
            <person name="Jarju S."/>
            <person name="Secka A."/>
            <person name="Antonio M."/>
            <person name="Oren A."/>
            <person name="Chaudhuri R."/>
            <person name="La Ragione R.M."/>
            <person name="Hildebrand F."/>
            <person name="Pallen M.J."/>
        </authorList>
    </citation>
    <scope>NUCLEOTIDE SEQUENCE [LARGE SCALE GENOMIC DNA]</scope>
    <source>
        <strain evidence="10 11">Sa2CUA8</strain>
    </source>
</reference>
<feature type="transmembrane region" description="Helical" evidence="8">
    <location>
        <begin position="822"/>
        <end position="849"/>
    </location>
</feature>
<dbReference type="EMBL" id="JACSQE010000008">
    <property type="protein sequence ID" value="MBD7999227.1"/>
    <property type="molecule type" value="Genomic_DNA"/>
</dbReference>